<evidence type="ECO:0000313" key="3">
    <source>
        <dbReference type="Proteomes" id="UP000050761"/>
    </source>
</evidence>
<accession>A0A3P7ZVD2</accession>
<evidence type="ECO:0000256" key="1">
    <source>
        <dbReference type="SAM" id="MobiDB-lite"/>
    </source>
</evidence>
<accession>A0A183FTE8</accession>
<evidence type="ECO:0000313" key="2">
    <source>
        <dbReference type="EMBL" id="VDO88257.1"/>
    </source>
</evidence>
<feature type="compositionally biased region" description="Basic and acidic residues" evidence="1">
    <location>
        <begin position="68"/>
        <end position="78"/>
    </location>
</feature>
<gene>
    <name evidence="2" type="ORF">HPBE_LOCUS11336</name>
</gene>
<dbReference type="Proteomes" id="UP000050761">
    <property type="component" value="Unassembled WGS sequence"/>
</dbReference>
<reference evidence="2 3" key="1">
    <citation type="submission" date="2018-11" db="EMBL/GenBank/DDBJ databases">
        <authorList>
            <consortium name="Pathogen Informatics"/>
        </authorList>
    </citation>
    <scope>NUCLEOTIDE SEQUENCE [LARGE SCALE GENOMIC DNA]</scope>
</reference>
<proteinExistence type="predicted"/>
<protein>
    <submittedName>
        <fullName evidence="2 4">Uncharacterized protein</fullName>
    </submittedName>
</protein>
<dbReference type="AlphaFoldDB" id="A0A183FTE8"/>
<dbReference type="WBParaSite" id="HPBE_0001133501-mRNA-1">
    <property type="protein sequence ID" value="HPBE_0001133501-mRNA-1"/>
    <property type="gene ID" value="HPBE_0001133501"/>
</dbReference>
<keyword evidence="3" id="KW-1185">Reference proteome</keyword>
<sequence>MGRKRAHDEENGDVLPLSKKRVKLEIHSDSLNEDIDRINGEDDVHIANKPKTFTKKRKETQYDNGNHATREVRIPGLP</sequence>
<evidence type="ECO:0000313" key="4">
    <source>
        <dbReference type="WBParaSite" id="HPBE_0001133501-mRNA-1"/>
    </source>
</evidence>
<name>A0A183FTE8_HELPZ</name>
<organism evidence="3 4">
    <name type="scientific">Heligmosomoides polygyrus</name>
    <name type="common">Parasitic roundworm</name>
    <dbReference type="NCBI Taxonomy" id="6339"/>
    <lineage>
        <taxon>Eukaryota</taxon>
        <taxon>Metazoa</taxon>
        <taxon>Ecdysozoa</taxon>
        <taxon>Nematoda</taxon>
        <taxon>Chromadorea</taxon>
        <taxon>Rhabditida</taxon>
        <taxon>Rhabditina</taxon>
        <taxon>Rhabditomorpha</taxon>
        <taxon>Strongyloidea</taxon>
        <taxon>Heligmosomidae</taxon>
        <taxon>Heligmosomoides</taxon>
    </lineage>
</organism>
<dbReference type="EMBL" id="UZAH01027066">
    <property type="protein sequence ID" value="VDO88257.1"/>
    <property type="molecule type" value="Genomic_DNA"/>
</dbReference>
<reference evidence="4" key="2">
    <citation type="submission" date="2019-09" db="UniProtKB">
        <authorList>
            <consortium name="WormBaseParasite"/>
        </authorList>
    </citation>
    <scope>IDENTIFICATION</scope>
</reference>
<feature type="region of interest" description="Disordered" evidence="1">
    <location>
        <begin position="52"/>
        <end position="78"/>
    </location>
</feature>